<dbReference type="PROSITE" id="PS50082">
    <property type="entry name" value="WD_REPEATS_2"/>
    <property type="match status" value="1"/>
</dbReference>
<comment type="caution">
    <text evidence="5">The sequence shown here is derived from an EMBL/GenBank/DDBJ whole genome shotgun (WGS) entry which is preliminary data.</text>
</comment>
<reference evidence="5" key="1">
    <citation type="submission" date="2022-07" db="EMBL/GenBank/DDBJ databases">
        <title>Phylogenomic reconstructions and comparative analyses of Kickxellomycotina fungi.</title>
        <authorList>
            <person name="Reynolds N.K."/>
            <person name="Stajich J.E."/>
            <person name="Barry K."/>
            <person name="Grigoriev I.V."/>
            <person name="Crous P."/>
            <person name="Smith M.E."/>
        </authorList>
    </citation>
    <scope>NUCLEOTIDE SEQUENCE</scope>
    <source>
        <strain evidence="5">NBRC 32514</strain>
    </source>
</reference>
<dbReference type="Pfam" id="PF00400">
    <property type="entry name" value="WD40"/>
    <property type="match status" value="2"/>
</dbReference>
<feature type="region of interest" description="Disordered" evidence="4">
    <location>
        <begin position="1"/>
        <end position="20"/>
    </location>
</feature>
<dbReference type="Gene3D" id="2.130.10.10">
    <property type="entry name" value="YVTN repeat-like/Quinoprotein amine dehydrogenase"/>
    <property type="match status" value="2"/>
</dbReference>
<evidence type="ECO:0000313" key="6">
    <source>
        <dbReference type="Proteomes" id="UP001149813"/>
    </source>
</evidence>
<evidence type="ECO:0000313" key="5">
    <source>
        <dbReference type="EMBL" id="KAJ1724532.1"/>
    </source>
</evidence>
<organism evidence="5 6">
    <name type="scientific">Coemansia erecta</name>
    <dbReference type="NCBI Taxonomy" id="147472"/>
    <lineage>
        <taxon>Eukaryota</taxon>
        <taxon>Fungi</taxon>
        <taxon>Fungi incertae sedis</taxon>
        <taxon>Zoopagomycota</taxon>
        <taxon>Kickxellomycotina</taxon>
        <taxon>Kickxellomycetes</taxon>
        <taxon>Kickxellales</taxon>
        <taxon>Kickxellaceae</taxon>
        <taxon>Coemansia</taxon>
    </lineage>
</organism>
<dbReference type="OrthoDB" id="1284551at2759"/>
<dbReference type="Proteomes" id="UP001149813">
    <property type="component" value="Unassembled WGS sequence"/>
</dbReference>
<sequence length="430" mass="45756">MSSGSPYYSLAGQPPDAHSPRKEICNYFSPSPIYSLAWSRRDDRAQGFRMALGSFSEASSNTLQVIQLSPYHDAQHTPELADFGTVCEAPVDYPLTKVQWQPGGGPGPDLVAGSGDALRLWEVEATGEVGELGVGRGRLRVRAQMSTRADYSAPITAFDWCQADPRLIIASSIDTTCTLWDVETQQARTQLIAHDREVFDVGFVAGSPHVFASAGADGSVRMFDLRALEHSTILYEAPPDTAPATADVHAVDAARVASFVPPLLRLSCNALDPNYLATFALDSQTVSVIDVRHPGAAVVQLVGHLGPVHAVQWSPVSSTQLCSAGADARVLVWDIQQTLAARQIHLRQAGMQAAQARQLGRIAAEGSEAGSGVQAAAQAAAAQAVVQNPSSVAPSLTYAARLAVNSLAWHQTSPEWISIGFGNTVQTLRL</sequence>
<gene>
    <name evidence="5" type="ORF">LPJ53_001237</name>
</gene>
<dbReference type="InterPro" id="IPR019775">
    <property type="entry name" value="WD40_repeat_CS"/>
</dbReference>
<keyword evidence="2" id="KW-0677">Repeat</keyword>
<feature type="repeat" description="WD" evidence="3">
    <location>
        <begin position="301"/>
        <end position="343"/>
    </location>
</feature>
<evidence type="ECO:0000256" key="3">
    <source>
        <dbReference type="PROSITE-ProRule" id="PRU00221"/>
    </source>
</evidence>
<dbReference type="EMBL" id="JANBOJ010000029">
    <property type="protein sequence ID" value="KAJ1724532.1"/>
    <property type="molecule type" value="Genomic_DNA"/>
</dbReference>
<dbReference type="AlphaFoldDB" id="A0A9W7Y660"/>
<dbReference type="SUPFAM" id="SSF50978">
    <property type="entry name" value="WD40 repeat-like"/>
    <property type="match status" value="1"/>
</dbReference>
<evidence type="ECO:0000256" key="4">
    <source>
        <dbReference type="SAM" id="MobiDB-lite"/>
    </source>
</evidence>
<protein>
    <recommendedName>
        <fullName evidence="7">WD40 repeat-like protein</fullName>
    </recommendedName>
</protein>
<keyword evidence="1 3" id="KW-0853">WD repeat</keyword>
<proteinExistence type="predicted"/>
<evidence type="ECO:0000256" key="2">
    <source>
        <dbReference type="ARBA" id="ARBA00022737"/>
    </source>
</evidence>
<evidence type="ECO:0008006" key="7">
    <source>
        <dbReference type="Google" id="ProtNLM"/>
    </source>
</evidence>
<dbReference type="PROSITE" id="PS00678">
    <property type="entry name" value="WD_REPEATS_1"/>
    <property type="match status" value="1"/>
</dbReference>
<name>A0A9W7Y660_9FUNG</name>
<dbReference type="InterPro" id="IPR036322">
    <property type="entry name" value="WD40_repeat_dom_sf"/>
</dbReference>
<dbReference type="InterPro" id="IPR001680">
    <property type="entry name" value="WD40_rpt"/>
</dbReference>
<accession>A0A9W7Y660</accession>
<dbReference type="PANTHER" id="PTHR19919">
    <property type="entry name" value="WD REPEAT CONTAINING PROTEIN"/>
    <property type="match status" value="1"/>
</dbReference>
<keyword evidence="6" id="KW-1185">Reference proteome</keyword>
<dbReference type="InterPro" id="IPR015943">
    <property type="entry name" value="WD40/YVTN_repeat-like_dom_sf"/>
</dbReference>
<dbReference type="SMART" id="SM00320">
    <property type="entry name" value="WD40"/>
    <property type="match status" value="4"/>
</dbReference>
<dbReference type="InterPro" id="IPR045159">
    <property type="entry name" value="DCAF7-like"/>
</dbReference>
<evidence type="ECO:0000256" key="1">
    <source>
        <dbReference type="ARBA" id="ARBA00022574"/>
    </source>
</evidence>
<dbReference type="PROSITE" id="PS50294">
    <property type="entry name" value="WD_REPEATS_REGION"/>
    <property type="match status" value="1"/>
</dbReference>